<feature type="region of interest" description="Disordered" evidence="1">
    <location>
        <begin position="838"/>
        <end position="864"/>
    </location>
</feature>
<feature type="compositionally biased region" description="Low complexity" evidence="1">
    <location>
        <begin position="1115"/>
        <end position="1133"/>
    </location>
</feature>
<dbReference type="Proteomes" id="UP001146793">
    <property type="component" value="Unassembled WGS sequence"/>
</dbReference>
<feature type="compositionally biased region" description="Basic residues" evidence="1">
    <location>
        <begin position="839"/>
        <end position="851"/>
    </location>
</feature>
<dbReference type="EMBL" id="JANTQA010000008">
    <property type="protein sequence ID" value="KAJ3452270.1"/>
    <property type="molecule type" value="Genomic_DNA"/>
</dbReference>
<organism evidence="2 3">
    <name type="scientific">Anaeramoeba flamelloides</name>
    <dbReference type="NCBI Taxonomy" id="1746091"/>
    <lineage>
        <taxon>Eukaryota</taxon>
        <taxon>Metamonada</taxon>
        <taxon>Anaeramoebidae</taxon>
        <taxon>Anaeramoeba</taxon>
    </lineage>
</organism>
<feature type="region of interest" description="Disordered" evidence="1">
    <location>
        <begin position="123"/>
        <end position="151"/>
    </location>
</feature>
<evidence type="ECO:0000256" key="1">
    <source>
        <dbReference type="SAM" id="MobiDB-lite"/>
    </source>
</evidence>
<accession>A0AAV8AF32</accession>
<comment type="caution">
    <text evidence="2">The sequence shown here is derived from an EMBL/GenBank/DDBJ whole genome shotgun (WGS) entry which is preliminary data.</text>
</comment>
<feature type="region of interest" description="Disordered" evidence="1">
    <location>
        <begin position="1115"/>
        <end position="1144"/>
    </location>
</feature>
<proteinExistence type="predicted"/>
<gene>
    <name evidence="2" type="ORF">M0812_04034</name>
</gene>
<sequence>MKKVYNYMKHFSVEQTSKKNLKLIFKWCIENGIPKTKFFEPKQFLNSRKNHKIIRLIYSIAEFAEKNKNFPKISNLDPNQKKQEKIKIEKDFHLKIIKANLLKKKNFQFPILLSYEKKLDEKEQEQEQEQEKKNEKETKKEKQENKINSPFNSQKRFDCNFNSLELLIENNFINGLKKFDIIEINSDNKQICKGVLTFEISKLTIALEREIIISRRYHQKPNIQMKKIISNYNNDQGQTKYILIITIPNYILNSKHKNKHNNKNHLQKHNNSKLKTFRFLVSNQKRQIEIYQTFLMFNTYYGDFVETHNFEGNIFGINFEVNSLAKRCLVQGTANFNIKVYDHKELKYVEAFLRLDHNCLVISPNTKQTFESLTIYWEDETNFEIYINKNKINNFEIRLIKSLDLINMLWIKCNNSLYCKLIQRCIIEFSKKQLIHKKQINKQKLDNHKSNEYHENNLFFNKNNFKNQNNIKNKNNINTNEIKIQNKGFEYEKKKKNDKSKIFKELNQEHIKHSNTLNIFETKKLKEKIYTNKPIKEESIQFWSKLYEEDHHKIKITLKKNLNNNESNRRENNTNKSMDIQQVNYFGLFDLNKISPIFQSNLLLPYSLSFATLSQLFFREEKKTKFDQNINHLIETILKKGEKVFNINLLKTISISNSFKKVKNAIISMTCILNKNSIIIKKKQNNRSNNSINNSNNNDMTIATPNNASDGIIINKQYSINQKIFLHPQRLKLLLISFSINNKIILKFKNVMERDLFVNTFLCFQKLFVSQQGKNKIKKKKFFRQNIKILSPQKIYTRIKHSATKESYFDYDKYINSYYLRKNKKPFILNYNKTINPRIKQKKPNNNRHYNHGNTNNTKHDNDDFGNDYYKNLKNIKYSKTISKTMNKQLKPKSSTVLIFDASLFNSIEELIGKIKIKLFYDHFELIFHTNLKINNMKRIYSQYSTIHANNINMDPLFIRFVLDENIFINLRFETKEKKQEFIFNFKKFKSILLKTINEQITVFSCIVIDGNSSRNKAKIVIQKNGFRVNTKLISLYLDYLPGNINFKLNDGYVRILFGNGCGNLNFLFSSQYHANQFIKTFLNQQNRFFSIANNGPIKKCDIINFNCYNNLMQNKNNNNNNSNNNNNNNVQKKNQKKNKKKKQFEKNNNYHIYLTKNYISYIKSNINKNNIVKSKFYRYSTENSKLFFLFEKSNLISIQLKELKKKLNFNFENINNKKKFIKYYKFISLKSKRLKNPILFNKNLLNHYGNKKINNNLENFDNYQISLHNFTNFKKTGIDGILSLQPTKIIITMSGRQKIIVSKLINFTIEFSIIKSKLLKLILKKTKNKKKALHRVYLISFNNPIQKPNFIWKFGQYKKLIDPTYYISGIRYQPTLSWGKPLEQQGIVQLKLTRKYIKVIANSIQAILDYNKSEIFLNPNHPRECYFFFEKQLQIFIRFEDSILREEFLQMVNWLSIFGKSKKWDHFQNILENVKMYYQKKNKKSFSFINKTKNKFDDDNDNDNESDTSSVSISVSASEDFDSNLDIDSNDINNDLNNNHGNINMNNKYDHDDDDDHDGDDDDGDIKLIKLKKKNQILKDQHFQVIKLDNNFNEIQNGNIIFQFSKQTIIFHEFSILNKPLFIKEIDELILSTAGERKGIYRICNLENIDFIFLIESDIKSQEFISAFHKMKSLLQKMEDKQKRKRKKKLQEYYLKKGIKDLNLTQDLNRDNTNHIENQKNNIVNIYTSNNNNIERNENKKKEKIFLLPKKEEFEKNSQKDNGNKIQLENNSKNTDLDIDENVISTKLIEEAQIRVIDVQYLNRNEEIISQGSIIIDLQKLIIILAGYLFKNEIILTDLDKIRIMFNREKQLLSRLYSNSNEYNLKFFSNDEKIHFAQVVTTAKRKKFQKSKRNEKMKFQNFN</sequence>
<evidence type="ECO:0000313" key="3">
    <source>
        <dbReference type="Proteomes" id="UP001146793"/>
    </source>
</evidence>
<name>A0AAV8AF32_9EUKA</name>
<protein>
    <submittedName>
        <fullName evidence="2">Nnp-1 protein putative nuclear protein 1 nop52</fullName>
    </submittedName>
</protein>
<feature type="compositionally biased region" description="Basic and acidic residues" evidence="1">
    <location>
        <begin position="129"/>
        <end position="145"/>
    </location>
</feature>
<reference evidence="2" key="1">
    <citation type="submission" date="2022-08" db="EMBL/GenBank/DDBJ databases">
        <title>Novel sulphate-reducing endosymbionts in the free-living metamonad Anaeramoeba.</title>
        <authorList>
            <person name="Jerlstrom-Hultqvist J."/>
            <person name="Cepicka I."/>
            <person name="Gallot-Lavallee L."/>
            <person name="Salas-Leiva D."/>
            <person name="Curtis B.A."/>
            <person name="Zahonova K."/>
            <person name="Pipaliya S."/>
            <person name="Dacks J."/>
            <person name="Roger A.J."/>
        </authorList>
    </citation>
    <scope>NUCLEOTIDE SEQUENCE</scope>
    <source>
        <strain evidence="2">Busselton2</strain>
    </source>
</reference>
<feature type="compositionally biased region" description="Basic residues" evidence="1">
    <location>
        <begin position="1134"/>
        <end position="1144"/>
    </location>
</feature>
<evidence type="ECO:0000313" key="2">
    <source>
        <dbReference type="EMBL" id="KAJ3452270.1"/>
    </source>
</evidence>